<reference evidence="12" key="2">
    <citation type="submission" date="2025-08" db="UniProtKB">
        <authorList>
            <consortium name="Ensembl"/>
        </authorList>
    </citation>
    <scope>IDENTIFICATION</scope>
</reference>
<dbReference type="PRINTS" id="PR00237">
    <property type="entry name" value="GPCRRHODOPSN"/>
</dbReference>
<feature type="domain" description="G-protein coupled receptors family 1 profile" evidence="11">
    <location>
        <begin position="52"/>
        <end position="302"/>
    </location>
</feature>
<dbReference type="OrthoDB" id="5970631at2759"/>
<evidence type="ECO:0000256" key="6">
    <source>
        <dbReference type="ARBA" id="ARBA00023136"/>
    </source>
</evidence>
<feature type="transmembrane region" description="Helical" evidence="10">
    <location>
        <begin position="238"/>
        <end position="262"/>
    </location>
</feature>
<dbReference type="GO" id="GO:0019722">
    <property type="term" value="P:calcium-mediated signaling"/>
    <property type="evidence" value="ECO:0007669"/>
    <property type="project" value="TreeGrafter"/>
</dbReference>
<evidence type="ECO:0000256" key="2">
    <source>
        <dbReference type="ARBA" id="ARBA00022475"/>
    </source>
</evidence>
<name>A0A673CMV2_9TELE</name>
<comment type="similarity">
    <text evidence="9">Belongs to the G-protein coupled receptor 1 family.</text>
</comment>
<dbReference type="PANTHER" id="PTHR10489">
    <property type="entry name" value="CELL ADHESION MOLECULE"/>
    <property type="match status" value="1"/>
</dbReference>
<dbReference type="SUPFAM" id="SSF81321">
    <property type="entry name" value="Family A G protein-coupled receptor-like"/>
    <property type="match status" value="1"/>
</dbReference>
<dbReference type="PRINTS" id="PR00657">
    <property type="entry name" value="CCCHEMOKINER"/>
</dbReference>
<keyword evidence="6 10" id="KW-0472">Membrane</keyword>
<evidence type="ECO:0000256" key="3">
    <source>
        <dbReference type="ARBA" id="ARBA00022692"/>
    </source>
</evidence>
<reference evidence="12" key="3">
    <citation type="submission" date="2025-09" db="UniProtKB">
        <authorList>
            <consortium name="Ensembl"/>
        </authorList>
    </citation>
    <scope>IDENTIFICATION</scope>
</reference>
<dbReference type="GO" id="GO:0009897">
    <property type="term" value="C:external side of plasma membrane"/>
    <property type="evidence" value="ECO:0007669"/>
    <property type="project" value="TreeGrafter"/>
</dbReference>
<sequence length="351" mass="40153">MSENVTSSPTDDYSYYYDNDLPTPCNYSSLSNFTKVFLPILYSLVFIVGFIGNGLVLCVLIKHRNQTNLTDICLFNLALSDLLFILTLPLYSHYSAVGQWVFGDFMCHLSGGMHDTGFYSSIFFMVAMTLDRYMIIMYAHKVAKYRTLKMGITLSGVVWMLSLCASLPSFIFTKETVRSFDKQCDYIPDSNTWKMYSVIATNILGLVIPFLVMVICYSRIIPTLMHIRSAKKHRVVRLIISIMVVFFLFWGPYNIILFLDFLQSEDVGILKMPCDMDKNLKISLTVTETIAFTHCCLNPIVYAFVGQKFMKRSLELLRKWAPGILFSRHLSDSSFRKSSVSSRSSDFTTVM</sequence>
<dbReference type="RefSeq" id="XP_030012932.1">
    <property type="nucleotide sequence ID" value="XM_030157072.1"/>
</dbReference>
<feature type="transmembrane region" description="Helical" evidence="10">
    <location>
        <begin position="282"/>
        <end position="305"/>
    </location>
</feature>
<dbReference type="InterPro" id="IPR000355">
    <property type="entry name" value="Chemokine_rcpt"/>
</dbReference>
<keyword evidence="13" id="KW-1185">Reference proteome</keyword>
<evidence type="ECO:0000256" key="10">
    <source>
        <dbReference type="SAM" id="Phobius"/>
    </source>
</evidence>
<dbReference type="PANTHER" id="PTHR10489:SF686">
    <property type="entry name" value="C-C CHEMOKINE RECEPTOR TYPE 5"/>
    <property type="match status" value="1"/>
</dbReference>
<evidence type="ECO:0000259" key="11">
    <source>
        <dbReference type="PROSITE" id="PS50262"/>
    </source>
</evidence>
<keyword evidence="5 9" id="KW-0297">G-protein coupled receptor</keyword>
<dbReference type="Gene3D" id="1.20.1070.10">
    <property type="entry name" value="Rhodopsin 7-helix transmembrane proteins"/>
    <property type="match status" value="1"/>
</dbReference>
<reference evidence="12" key="1">
    <citation type="submission" date="2019-06" db="EMBL/GenBank/DDBJ databases">
        <authorList>
            <consortium name="Wellcome Sanger Institute Data Sharing"/>
        </authorList>
    </citation>
    <scope>NUCLEOTIDE SEQUENCE [LARGE SCALE GENOMIC DNA]</scope>
</reference>
<dbReference type="Proteomes" id="UP000472271">
    <property type="component" value="Chromosome 16"/>
</dbReference>
<dbReference type="PROSITE" id="PS00237">
    <property type="entry name" value="G_PROTEIN_RECEP_F1_1"/>
    <property type="match status" value="1"/>
</dbReference>
<evidence type="ECO:0000256" key="1">
    <source>
        <dbReference type="ARBA" id="ARBA00004651"/>
    </source>
</evidence>
<dbReference type="AlphaFoldDB" id="A0A673CMV2"/>
<dbReference type="GO" id="GO:0006955">
    <property type="term" value="P:immune response"/>
    <property type="evidence" value="ECO:0007669"/>
    <property type="project" value="TreeGrafter"/>
</dbReference>
<gene>
    <name evidence="12" type="primary">LOC115434935</name>
</gene>
<evidence type="ECO:0000256" key="7">
    <source>
        <dbReference type="ARBA" id="ARBA00023170"/>
    </source>
</evidence>
<protein>
    <submittedName>
        <fullName evidence="12">C-C chemokine receptor type 2-like</fullName>
    </submittedName>
</protein>
<keyword evidence="4 10" id="KW-1133">Transmembrane helix</keyword>
<accession>A0A673CMV2</accession>
<dbReference type="GO" id="GO:0007204">
    <property type="term" value="P:positive regulation of cytosolic calcium ion concentration"/>
    <property type="evidence" value="ECO:0007669"/>
    <property type="project" value="TreeGrafter"/>
</dbReference>
<dbReference type="GO" id="GO:0019957">
    <property type="term" value="F:C-C chemokine binding"/>
    <property type="evidence" value="ECO:0007669"/>
    <property type="project" value="TreeGrafter"/>
</dbReference>
<proteinExistence type="inferred from homology"/>
<feature type="transmembrane region" description="Helical" evidence="10">
    <location>
        <begin position="36"/>
        <end position="61"/>
    </location>
</feature>
<feature type="transmembrane region" description="Helical" evidence="10">
    <location>
        <begin position="118"/>
        <end position="139"/>
    </location>
</feature>
<keyword evidence="2" id="KW-1003">Cell membrane</keyword>
<dbReference type="CDD" id="cd14984">
    <property type="entry name" value="7tmA_Chemokine_R"/>
    <property type="match status" value="1"/>
</dbReference>
<dbReference type="Ensembl" id="ENSSORT00005058288.1">
    <property type="protein sequence ID" value="ENSSORP00005056986.1"/>
    <property type="gene ID" value="ENSSORG00005025303.1"/>
</dbReference>
<feature type="transmembrane region" description="Helical" evidence="10">
    <location>
        <begin position="193"/>
        <end position="217"/>
    </location>
</feature>
<dbReference type="FunCoup" id="A0A673CMV2">
    <property type="interactions" value="130"/>
</dbReference>
<dbReference type="Pfam" id="PF00001">
    <property type="entry name" value="7tm_1"/>
    <property type="match status" value="1"/>
</dbReference>
<dbReference type="InParanoid" id="A0A673CMV2"/>
<evidence type="ECO:0000313" key="12">
    <source>
        <dbReference type="Ensembl" id="ENSSORP00005056986.1"/>
    </source>
</evidence>
<dbReference type="GO" id="GO:0016493">
    <property type="term" value="F:C-C chemokine receptor activity"/>
    <property type="evidence" value="ECO:0007669"/>
    <property type="project" value="TreeGrafter"/>
</dbReference>
<dbReference type="InterPro" id="IPR000276">
    <property type="entry name" value="GPCR_Rhodpsn"/>
</dbReference>
<dbReference type="PROSITE" id="PS50262">
    <property type="entry name" value="G_PROTEIN_RECEP_F1_2"/>
    <property type="match status" value="1"/>
</dbReference>
<keyword evidence="8 9" id="KW-0807">Transducer</keyword>
<dbReference type="GO" id="GO:0060326">
    <property type="term" value="P:cell chemotaxis"/>
    <property type="evidence" value="ECO:0007669"/>
    <property type="project" value="TreeGrafter"/>
</dbReference>
<keyword evidence="3 9" id="KW-0812">Transmembrane</keyword>
<evidence type="ECO:0000256" key="8">
    <source>
        <dbReference type="ARBA" id="ARBA00023224"/>
    </source>
</evidence>
<dbReference type="GeneID" id="115434935"/>
<organism evidence="12 13">
    <name type="scientific">Sphaeramia orbicularis</name>
    <name type="common">orbiculate cardinalfish</name>
    <dbReference type="NCBI Taxonomy" id="375764"/>
    <lineage>
        <taxon>Eukaryota</taxon>
        <taxon>Metazoa</taxon>
        <taxon>Chordata</taxon>
        <taxon>Craniata</taxon>
        <taxon>Vertebrata</taxon>
        <taxon>Euteleostomi</taxon>
        <taxon>Actinopterygii</taxon>
        <taxon>Neopterygii</taxon>
        <taxon>Teleostei</taxon>
        <taxon>Neoteleostei</taxon>
        <taxon>Acanthomorphata</taxon>
        <taxon>Gobiaria</taxon>
        <taxon>Kurtiformes</taxon>
        <taxon>Apogonoidei</taxon>
        <taxon>Apogonidae</taxon>
        <taxon>Apogoninae</taxon>
        <taxon>Sphaeramia</taxon>
    </lineage>
</organism>
<feature type="transmembrane region" description="Helical" evidence="10">
    <location>
        <begin position="151"/>
        <end position="173"/>
    </location>
</feature>
<dbReference type="InterPro" id="IPR050119">
    <property type="entry name" value="CCR1-9-like"/>
</dbReference>
<evidence type="ECO:0000256" key="9">
    <source>
        <dbReference type="RuleBase" id="RU000688"/>
    </source>
</evidence>
<evidence type="ECO:0000313" key="13">
    <source>
        <dbReference type="Proteomes" id="UP000472271"/>
    </source>
</evidence>
<evidence type="ECO:0000256" key="5">
    <source>
        <dbReference type="ARBA" id="ARBA00023040"/>
    </source>
</evidence>
<dbReference type="InterPro" id="IPR017452">
    <property type="entry name" value="GPCR_Rhodpsn_7TM"/>
</dbReference>
<comment type="subcellular location">
    <subcellularLocation>
        <location evidence="1">Cell membrane</location>
        <topology evidence="1">Multi-pass membrane protein</topology>
    </subcellularLocation>
</comment>
<evidence type="ECO:0000256" key="4">
    <source>
        <dbReference type="ARBA" id="ARBA00022989"/>
    </source>
</evidence>
<keyword evidence="7 9" id="KW-0675">Receptor</keyword>
<feature type="transmembrane region" description="Helical" evidence="10">
    <location>
        <begin position="73"/>
        <end position="91"/>
    </location>
</feature>